<gene>
    <name evidence="4" type="ORF">QBE54_03505</name>
</gene>
<proteinExistence type="inferred from homology"/>
<comment type="similarity">
    <text evidence="2">Belongs to the bacterial solute-binding protein 2 family.</text>
</comment>
<dbReference type="CDD" id="cd19966">
    <property type="entry name" value="PBP1_ABC_sugar_binding-like"/>
    <property type="match status" value="1"/>
</dbReference>
<evidence type="ECO:0000313" key="5">
    <source>
        <dbReference type="Proteomes" id="UP001461341"/>
    </source>
</evidence>
<reference evidence="4 5" key="1">
    <citation type="submission" date="2023-03" db="EMBL/GenBank/DDBJ databases">
        <title>Novel Species.</title>
        <authorList>
            <person name="Ma S."/>
        </authorList>
    </citation>
    <scope>NUCLEOTIDE SEQUENCE [LARGE SCALE GENOMIC DNA]</scope>
    <source>
        <strain evidence="4 5">B11</strain>
    </source>
</reference>
<dbReference type="Gene3D" id="3.40.50.2300">
    <property type="match status" value="2"/>
</dbReference>
<dbReference type="InterPro" id="IPR025997">
    <property type="entry name" value="SBP_2_dom"/>
</dbReference>
<dbReference type="PANTHER" id="PTHR30036:SF7">
    <property type="entry name" value="ABC TRANSPORTER PERIPLASMIC-BINDING PROTEIN YPHF"/>
    <property type="match status" value="1"/>
</dbReference>
<evidence type="ECO:0000313" key="4">
    <source>
        <dbReference type="EMBL" id="WZL76806.1"/>
    </source>
</evidence>
<name>A0ABZ2YF69_9BACT</name>
<accession>A0ABZ2YF69</accession>
<comment type="subcellular location">
    <subcellularLocation>
        <location evidence="1">Cell envelope</location>
    </subcellularLocation>
</comment>
<evidence type="ECO:0000256" key="1">
    <source>
        <dbReference type="ARBA" id="ARBA00004196"/>
    </source>
</evidence>
<dbReference type="EMBL" id="CP121689">
    <property type="protein sequence ID" value="WZL76806.1"/>
    <property type="molecule type" value="Genomic_DNA"/>
</dbReference>
<evidence type="ECO:0000256" key="2">
    <source>
        <dbReference type="ARBA" id="ARBA00007639"/>
    </source>
</evidence>
<keyword evidence="5" id="KW-1185">Reference proteome</keyword>
<organism evidence="4 5">
    <name type="scientific">Thermatribacter velox</name>
    <dbReference type="NCBI Taxonomy" id="3039681"/>
    <lineage>
        <taxon>Bacteria</taxon>
        <taxon>Pseudomonadati</taxon>
        <taxon>Atribacterota</taxon>
        <taxon>Atribacteria</taxon>
        <taxon>Atribacterales</taxon>
        <taxon>Thermatribacteraceae</taxon>
        <taxon>Thermatribacter</taxon>
    </lineage>
</organism>
<dbReference type="RefSeq" id="WP_369018970.1">
    <property type="nucleotide sequence ID" value="NZ_CP121689.1"/>
</dbReference>
<sequence>MKRVWRNGLPVVIVVLFLFVTFWAFAQEGKPAEGMYFRFVTHGGDDPFWAVVQKGAADAAKELGCKVDFDLCGGDLALQQKRFQEAVALKPDGIALVINDDTAWDKPVEEALAQGIPVIGINNDDSEGARGNKRLCYIGQSEKAAAYRLAVKLFEEAKAKGIDLSKAHVAMAAEVPGANYAKIRASGVLEAMKEYGITSYEIIDAGGLEMTTVESRETSYLLAHPETTFLIGLGGICTDRLTASLKAAGLEPGEIIAGGFDTTPDTLNGIREGYITATIDQQQYLQGYFGVYVLYLYNKYGFTPNIDTGGYLVDSPEKISLIEKLSPLHIR</sequence>
<protein>
    <submittedName>
        <fullName evidence="4">Substrate-binding domain-containing protein</fullName>
    </submittedName>
</protein>
<dbReference type="Pfam" id="PF13407">
    <property type="entry name" value="Peripla_BP_4"/>
    <property type="match status" value="1"/>
</dbReference>
<feature type="domain" description="Periplasmic binding protein" evidence="3">
    <location>
        <begin position="39"/>
        <end position="296"/>
    </location>
</feature>
<dbReference type="InterPro" id="IPR050555">
    <property type="entry name" value="Bact_Solute-Bind_Prot2"/>
</dbReference>
<evidence type="ECO:0000259" key="3">
    <source>
        <dbReference type="Pfam" id="PF13407"/>
    </source>
</evidence>
<dbReference type="InterPro" id="IPR028082">
    <property type="entry name" value="Peripla_BP_I"/>
</dbReference>
<dbReference type="SUPFAM" id="SSF53822">
    <property type="entry name" value="Periplasmic binding protein-like I"/>
    <property type="match status" value="1"/>
</dbReference>
<dbReference type="PANTHER" id="PTHR30036">
    <property type="entry name" value="D-XYLOSE-BINDING PERIPLASMIC PROTEIN"/>
    <property type="match status" value="1"/>
</dbReference>
<dbReference type="Proteomes" id="UP001461341">
    <property type="component" value="Chromosome"/>
</dbReference>